<dbReference type="EMBL" id="CAJPIN010004440">
    <property type="protein sequence ID" value="CAG2056832.1"/>
    <property type="molecule type" value="Genomic_DNA"/>
</dbReference>
<sequence length="567" mass="62044">MASHSASTKMQELGRLNIGEVNPHLRGGRVENHLGKPPPVHATEIQTSLSPSLAVELNTTSALANYANQGGLNLLAVVLVAVYPACQGQLEVINQWSFLPFDLPPDFPTGNYIPENNVFTGLEVGWGRVFLTLPRLRSGVAATLATIPRADLQGQTGTAPTLQAYPNWQWHRAEANCSGLISVYRARADRCDRLWVLDSGIMNSLESYTPVCPPKIVVFDLRTDRLVKSYEFPRASLRLNSLLTNLVIDYQGGQSCDDALIYISDTASPGIVVYDARRDVSWRVTHTIQESSSLATAVGVMPSVGHELASELYRVSRPVCVLEILVLYSDKSSSLLDHELVISRSGKVSDLCAGVRGSILGPGTDLSDCQTLYVGILVVLASVATWSKIAGESFTLPDGIVGLALSPTPEPSPFNLPHLNKQKVLYFQPLATDRIFSVPTSALKTPPRPDDRENTLPVSLIGYKSSQSAVLAVNPSDGSLVFNPLPETALTSWDPSTNHNKLLALDPNLLQFSSDLRFADRDSGNIWLISTRLQKLFRKTYSPKEINLRVMRIRIAPTPYNNSLYLF</sequence>
<accession>A0ABN7NTC4</accession>
<keyword evidence="5" id="KW-1185">Reference proteome</keyword>
<protein>
    <recommendedName>
        <fullName evidence="6">Bee-milk protein</fullName>
    </recommendedName>
</protein>
<evidence type="ECO:0000256" key="2">
    <source>
        <dbReference type="ARBA" id="ARBA00009127"/>
    </source>
</evidence>
<reference evidence="4" key="1">
    <citation type="submission" date="2021-03" db="EMBL/GenBank/DDBJ databases">
        <authorList>
            <person name="Tran Van P."/>
        </authorList>
    </citation>
    <scope>NUCLEOTIDE SEQUENCE</scope>
</reference>
<dbReference type="SUPFAM" id="SSF75011">
    <property type="entry name" value="3-carboxy-cis,cis-mucoante lactonizing enzyme"/>
    <property type="match status" value="1"/>
</dbReference>
<gene>
    <name evidence="4" type="ORF">TPAB3V08_LOCUS3816</name>
</gene>
<comment type="caution">
    <text evidence="4">The sequence shown here is derived from an EMBL/GenBank/DDBJ whole genome shotgun (WGS) entry which is preliminary data.</text>
</comment>
<dbReference type="InterPro" id="IPR017996">
    <property type="entry name" value="MRJP/yellow-related"/>
</dbReference>
<dbReference type="Pfam" id="PF03022">
    <property type="entry name" value="MRJP"/>
    <property type="match status" value="2"/>
</dbReference>
<dbReference type="Proteomes" id="UP001153148">
    <property type="component" value="Unassembled WGS sequence"/>
</dbReference>
<evidence type="ECO:0008006" key="6">
    <source>
        <dbReference type="Google" id="ProtNLM"/>
    </source>
</evidence>
<dbReference type="PANTHER" id="PTHR10009">
    <property type="entry name" value="PROTEIN YELLOW-RELATED"/>
    <property type="match status" value="1"/>
</dbReference>
<dbReference type="Gene3D" id="2.120.10.30">
    <property type="entry name" value="TolB, C-terminal domain"/>
    <property type="match status" value="2"/>
</dbReference>
<organism evidence="4 5">
    <name type="scientific">Timema podura</name>
    <name type="common">Walking stick</name>
    <dbReference type="NCBI Taxonomy" id="61482"/>
    <lineage>
        <taxon>Eukaryota</taxon>
        <taxon>Metazoa</taxon>
        <taxon>Ecdysozoa</taxon>
        <taxon>Arthropoda</taxon>
        <taxon>Hexapoda</taxon>
        <taxon>Insecta</taxon>
        <taxon>Pterygota</taxon>
        <taxon>Neoptera</taxon>
        <taxon>Polyneoptera</taxon>
        <taxon>Phasmatodea</taxon>
        <taxon>Timematodea</taxon>
        <taxon>Timematoidea</taxon>
        <taxon>Timematidae</taxon>
        <taxon>Timema</taxon>
    </lineage>
</organism>
<proteinExistence type="inferred from homology"/>
<keyword evidence="3" id="KW-0964">Secreted</keyword>
<comment type="subcellular location">
    <subcellularLocation>
        <location evidence="1">Secreted</location>
    </subcellularLocation>
</comment>
<comment type="similarity">
    <text evidence="2">Belongs to the major royal jelly protein family.</text>
</comment>
<evidence type="ECO:0000313" key="5">
    <source>
        <dbReference type="Proteomes" id="UP001153148"/>
    </source>
</evidence>
<name>A0ABN7NTC4_TIMPD</name>
<dbReference type="InterPro" id="IPR011042">
    <property type="entry name" value="6-blade_b-propeller_TolB-like"/>
</dbReference>
<evidence type="ECO:0000313" key="4">
    <source>
        <dbReference type="EMBL" id="CAG2056832.1"/>
    </source>
</evidence>
<evidence type="ECO:0000256" key="3">
    <source>
        <dbReference type="ARBA" id="ARBA00022525"/>
    </source>
</evidence>
<dbReference type="PANTHER" id="PTHR10009:SF19">
    <property type="entry name" value="RE55542P"/>
    <property type="match status" value="1"/>
</dbReference>
<evidence type="ECO:0000256" key="1">
    <source>
        <dbReference type="ARBA" id="ARBA00004613"/>
    </source>
</evidence>